<feature type="transmembrane region" description="Helical" evidence="5">
    <location>
        <begin position="454"/>
        <end position="474"/>
    </location>
</feature>
<feature type="transmembrane region" description="Helical" evidence="5">
    <location>
        <begin position="389"/>
        <end position="409"/>
    </location>
</feature>
<proteinExistence type="predicted"/>
<dbReference type="EMBL" id="JAANIT010001237">
    <property type="protein sequence ID" value="KAG1541434.1"/>
    <property type="molecule type" value="Genomic_DNA"/>
</dbReference>
<dbReference type="OrthoDB" id="2243669at2759"/>
<protein>
    <recommendedName>
        <fullName evidence="6">DUF202 domain-containing protein</fullName>
    </recommendedName>
</protein>
<dbReference type="Gene3D" id="3.20.100.30">
    <property type="entry name" value="VTC, catalytic tunnel domain"/>
    <property type="match status" value="1"/>
</dbReference>
<name>A0A9P6Y889_RHIOR</name>
<keyword evidence="4 5" id="KW-0472">Membrane</keyword>
<keyword evidence="3 5" id="KW-1133">Transmembrane helix</keyword>
<dbReference type="Pfam" id="PF02656">
    <property type="entry name" value="DUF202"/>
    <property type="match status" value="1"/>
</dbReference>
<evidence type="ECO:0000313" key="7">
    <source>
        <dbReference type="EMBL" id="KAG1541434.1"/>
    </source>
</evidence>
<sequence length="497" mass="57379">MFFDLIYSNQFTPWSAEYVCYEVIHDALNLFAENWQEEDEFISALKIEIEKVDLFVRRKEREIESRMAYAERDEKMGIDILADMRELAKFIRLNYKIIEQLVHEHNMLLHQCIPIPEEAACLDTQRLDVLYTKLTQSTHQPSNESPVFYWIDPVDTEQVRAILLFHLPTSHILPYACHSVFFDFDHLSYYTSALQADEDSQVICQDLKEIDHLPGLEDGLKAKVFTSYQCLLSYQTPRLFVSLYADVTYSQGQEEEGYACEYALLETRGDVSQIVPDSFLRQVPRFSLFVDGIARLYRDQCVLLPWWLTSKDNHRRFLTTPILASQPVSSGQAPTLSSSITAQPTFREMYYHGRNNQSAGYMLTAAGEKKKKKGGRIEPKIFMANERTMIHWFQFSVLIMTAALTLLNFGDRISKIAGGTFFAIAIIIALYAFGRYRYRAYQIHTTPHIRYDDIYGPIGLCCLLVGAIVLNFVLRWEHPPSSTTYLGTNNQTKQQTG</sequence>
<dbReference type="InterPro" id="IPR003807">
    <property type="entry name" value="DUF202"/>
</dbReference>
<organism evidence="7 8">
    <name type="scientific">Rhizopus oryzae</name>
    <name type="common">Mucormycosis agent</name>
    <name type="synonym">Rhizopus arrhizus var. delemar</name>
    <dbReference type="NCBI Taxonomy" id="64495"/>
    <lineage>
        <taxon>Eukaryota</taxon>
        <taxon>Fungi</taxon>
        <taxon>Fungi incertae sedis</taxon>
        <taxon>Mucoromycota</taxon>
        <taxon>Mucoromycotina</taxon>
        <taxon>Mucoromycetes</taxon>
        <taxon>Mucorales</taxon>
        <taxon>Mucorineae</taxon>
        <taxon>Rhizopodaceae</taxon>
        <taxon>Rhizopus</taxon>
    </lineage>
</organism>
<reference evidence="7" key="1">
    <citation type="journal article" date="2020" name="Microb. Genom.">
        <title>Genetic diversity of clinical and environmental Mucorales isolates obtained from an investigation of mucormycosis cases among solid organ transplant recipients.</title>
        <authorList>
            <person name="Nguyen M.H."/>
            <person name="Kaul D."/>
            <person name="Muto C."/>
            <person name="Cheng S.J."/>
            <person name="Richter R.A."/>
            <person name="Bruno V.M."/>
            <person name="Liu G."/>
            <person name="Beyhan S."/>
            <person name="Sundermann A.J."/>
            <person name="Mounaud S."/>
            <person name="Pasculle A.W."/>
            <person name="Nierman W.C."/>
            <person name="Driscoll E."/>
            <person name="Cumbie R."/>
            <person name="Clancy C.J."/>
            <person name="Dupont C.L."/>
        </authorList>
    </citation>
    <scope>NUCLEOTIDE SEQUENCE</scope>
    <source>
        <strain evidence="7">GL16</strain>
    </source>
</reference>
<feature type="transmembrane region" description="Helical" evidence="5">
    <location>
        <begin position="416"/>
        <end position="434"/>
    </location>
</feature>
<dbReference type="PANTHER" id="PTHR46140:SF1">
    <property type="entry name" value="VACUOLAR TRANSPORTER CHAPERONE COMPLEX SUBUNIT 4-RELATED"/>
    <property type="match status" value="1"/>
</dbReference>
<evidence type="ECO:0000256" key="1">
    <source>
        <dbReference type="ARBA" id="ARBA00004127"/>
    </source>
</evidence>
<dbReference type="InterPro" id="IPR051572">
    <property type="entry name" value="VTC_Complex_Subunit"/>
</dbReference>
<comment type="caution">
    <text evidence="7">The sequence shown here is derived from an EMBL/GenBank/DDBJ whole genome shotgun (WGS) entry which is preliminary data.</text>
</comment>
<comment type="subcellular location">
    <subcellularLocation>
        <location evidence="1">Endomembrane system</location>
        <topology evidence="1">Multi-pass membrane protein</topology>
    </subcellularLocation>
</comment>
<dbReference type="Proteomes" id="UP000717996">
    <property type="component" value="Unassembled WGS sequence"/>
</dbReference>
<keyword evidence="2 5" id="KW-0812">Transmembrane</keyword>
<dbReference type="PANTHER" id="PTHR46140">
    <property type="entry name" value="VACUOLAR TRANSPORTER CHAPERONE 1-RELATED"/>
    <property type="match status" value="1"/>
</dbReference>
<evidence type="ECO:0000313" key="8">
    <source>
        <dbReference type="Proteomes" id="UP000717996"/>
    </source>
</evidence>
<dbReference type="InterPro" id="IPR042267">
    <property type="entry name" value="VTC_sf"/>
</dbReference>
<evidence type="ECO:0000256" key="3">
    <source>
        <dbReference type="ARBA" id="ARBA00022989"/>
    </source>
</evidence>
<evidence type="ECO:0000256" key="5">
    <source>
        <dbReference type="SAM" id="Phobius"/>
    </source>
</evidence>
<feature type="domain" description="DUF202" evidence="6">
    <location>
        <begin position="382"/>
        <end position="440"/>
    </location>
</feature>
<evidence type="ECO:0000256" key="2">
    <source>
        <dbReference type="ARBA" id="ARBA00022692"/>
    </source>
</evidence>
<dbReference type="GO" id="GO:0012505">
    <property type="term" value="C:endomembrane system"/>
    <property type="evidence" value="ECO:0007669"/>
    <property type="project" value="UniProtKB-SubCell"/>
</dbReference>
<accession>A0A9P6Y889</accession>
<gene>
    <name evidence="7" type="ORF">G6F51_007897</name>
</gene>
<dbReference type="AlphaFoldDB" id="A0A9P6Y889"/>
<evidence type="ECO:0000259" key="6">
    <source>
        <dbReference type="Pfam" id="PF02656"/>
    </source>
</evidence>
<evidence type="ECO:0000256" key="4">
    <source>
        <dbReference type="ARBA" id="ARBA00023136"/>
    </source>
</evidence>